<dbReference type="SMART" id="SM00317">
    <property type="entry name" value="SET"/>
    <property type="match status" value="1"/>
</dbReference>
<organism evidence="3 4">
    <name type="scientific">Botryobasidium botryosum (strain FD-172 SS1)</name>
    <dbReference type="NCBI Taxonomy" id="930990"/>
    <lineage>
        <taxon>Eukaryota</taxon>
        <taxon>Fungi</taxon>
        <taxon>Dikarya</taxon>
        <taxon>Basidiomycota</taxon>
        <taxon>Agaricomycotina</taxon>
        <taxon>Agaricomycetes</taxon>
        <taxon>Cantharellales</taxon>
        <taxon>Botryobasidiaceae</taxon>
        <taxon>Botryobasidium</taxon>
    </lineage>
</organism>
<feature type="compositionally biased region" description="Polar residues" evidence="1">
    <location>
        <begin position="24"/>
        <end position="34"/>
    </location>
</feature>
<dbReference type="HOGENOM" id="CLU_028281_2_1_1"/>
<keyword evidence="4" id="KW-1185">Reference proteome</keyword>
<proteinExistence type="predicted"/>
<dbReference type="PANTHER" id="PTHR47332:SF2">
    <property type="entry name" value="SET-6"/>
    <property type="match status" value="1"/>
</dbReference>
<dbReference type="STRING" id="930990.A0A067M7I7"/>
<evidence type="ECO:0000259" key="2">
    <source>
        <dbReference type="PROSITE" id="PS50280"/>
    </source>
</evidence>
<dbReference type="Pfam" id="PF00856">
    <property type="entry name" value="SET"/>
    <property type="match status" value="1"/>
</dbReference>
<dbReference type="EMBL" id="KL198057">
    <property type="protein sequence ID" value="KDQ11524.1"/>
    <property type="molecule type" value="Genomic_DNA"/>
</dbReference>
<dbReference type="PROSITE" id="PS50280">
    <property type="entry name" value="SET"/>
    <property type="match status" value="1"/>
</dbReference>
<evidence type="ECO:0000256" key="1">
    <source>
        <dbReference type="SAM" id="MobiDB-lite"/>
    </source>
</evidence>
<dbReference type="InParanoid" id="A0A067M7I7"/>
<sequence>MKRGFLLPKNSKETGRQGRGAHTFTKSSGDSVSTAPPLPGPRERTADAAIVAEPAHATDSTGGIFIELLTTSGAMGTTPLSALINSMGMNPSAVNHAVLESAAVIKSGIKVVDWATFVRSLSNTSDPALPPTSAPLLLDSSSAPRNYTSCCLPFVAPRDRYTPAQLAEGETSCMLLDGVKGYFLSLPSFPHRLAISPSERKFRIGTSALTDAGLGMFATANFAVGDIILDERPLLIVPRAMPSINDFVRQGLSRMTERSRAAYLSLANIKGNTCAPEVGILRTNGFGFTLPGFGATFIAILEHTSRCNHSCTPNAISSGNLPSFSFQLRACRPIRSGEEITVPYTELHVNRAVRLEDLRTKYSFDCKCPSCSLSDKDSKEDDEARAIIAYAGHKGLRESFDEWLDDAKTRAIHNCTFIVNALRIMGLIEKTKVCDPARVSSVIRPLVEAYLALGDKKNAQEWARKGEMWMSILPYKFRTVAWRDWIERPEQSPLWRRRA</sequence>
<accession>A0A067M7I7</accession>
<dbReference type="OrthoDB" id="265717at2759"/>
<dbReference type="Gene3D" id="2.170.270.10">
    <property type="entry name" value="SET domain"/>
    <property type="match status" value="1"/>
</dbReference>
<name>A0A067M7I7_BOTB1</name>
<gene>
    <name evidence="3" type="ORF">BOTBODRAFT_147106</name>
</gene>
<reference evidence="4" key="1">
    <citation type="journal article" date="2014" name="Proc. Natl. Acad. Sci. U.S.A.">
        <title>Extensive sampling of basidiomycete genomes demonstrates inadequacy of the white-rot/brown-rot paradigm for wood decay fungi.</title>
        <authorList>
            <person name="Riley R."/>
            <person name="Salamov A.A."/>
            <person name="Brown D.W."/>
            <person name="Nagy L.G."/>
            <person name="Floudas D."/>
            <person name="Held B.W."/>
            <person name="Levasseur A."/>
            <person name="Lombard V."/>
            <person name="Morin E."/>
            <person name="Otillar R."/>
            <person name="Lindquist E.A."/>
            <person name="Sun H."/>
            <person name="LaButti K.M."/>
            <person name="Schmutz J."/>
            <person name="Jabbour D."/>
            <person name="Luo H."/>
            <person name="Baker S.E."/>
            <person name="Pisabarro A.G."/>
            <person name="Walton J.D."/>
            <person name="Blanchette R.A."/>
            <person name="Henrissat B."/>
            <person name="Martin F."/>
            <person name="Cullen D."/>
            <person name="Hibbett D.S."/>
            <person name="Grigoriev I.V."/>
        </authorList>
    </citation>
    <scope>NUCLEOTIDE SEQUENCE [LARGE SCALE GENOMIC DNA]</scope>
    <source>
        <strain evidence="4">FD-172 SS1</strain>
    </source>
</reference>
<dbReference type="InterPro" id="IPR001214">
    <property type="entry name" value="SET_dom"/>
</dbReference>
<protein>
    <recommendedName>
        <fullName evidence="2">SET domain-containing protein</fullName>
    </recommendedName>
</protein>
<dbReference type="SUPFAM" id="SSF82199">
    <property type="entry name" value="SET domain"/>
    <property type="match status" value="1"/>
</dbReference>
<dbReference type="InterPro" id="IPR046341">
    <property type="entry name" value="SET_dom_sf"/>
</dbReference>
<feature type="region of interest" description="Disordered" evidence="1">
    <location>
        <begin position="1"/>
        <end position="43"/>
    </location>
</feature>
<dbReference type="InterPro" id="IPR053185">
    <property type="entry name" value="SET_domain_protein"/>
</dbReference>
<dbReference type="Proteomes" id="UP000027195">
    <property type="component" value="Unassembled WGS sequence"/>
</dbReference>
<evidence type="ECO:0000313" key="3">
    <source>
        <dbReference type="EMBL" id="KDQ11524.1"/>
    </source>
</evidence>
<dbReference type="PANTHER" id="PTHR47332">
    <property type="entry name" value="SET DOMAIN-CONTAINING PROTEIN 5"/>
    <property type="match status" value="1"/>
</dbReference>
<dbReference type="AlphaFoldDB" id="A0A067M7I7"/>
<feature type="domain" description="SET" evidence="2">
    <location>
        <begin position="200"/>
        <end position="345"/>
    </location>
</feature>
<dbReference type="CDD" id="cd20071">
    <property type="entry name" value="SET_SMYD"/>
    <property type="match status" value="1"/>
</dbReference>
<evidence type="ECO:0000313" key="4">
    <source>
        <dbReference type="Proteomes" id="UP000027195"/>
    </source>
</evidence>